<dbReference type="AlphaFoldDB" id="A0A7X2LRA3"/>
<sequence length="89" mass="9675">MAKLTFNKKAQRAVLDTLKRLETGSFISAVLGSFGANPRVTALMALALFLVCRVCQTIVLCIEEPNRPAIRNGRADAERRSQLDADGGK</sequence>
<evidence type="ECO:0000313" key="3">
    <source>
        <dbReference type="Proteomes" id="UP000446768"/>
    </source>
</evidence>
<reference evidence="2 3" key="1">
    <citation type="submission" date="2019-11" db="EMBL/GenBank/DDBJ databases">
        <title>Novel species isolated from a subtropical stream in China.</title>
        <authorList>
            <person name="Lu H."/>
        </authorList>
    </citation>
    <scope>NUCLEOTIDE SEQUENCE [LARGE SCALE GENOMIC DNA]</scope>
    <source>
        <strain evidence="2 3">FT92W</strain>
    </source>
</reference>
<gene>
    <name evidence="2" type="ORF">GJ700_02595</name>
</gene>
<dbReference type="EMBL" id="WKJJ01000001">
    <property type="protein sequence ID" value="MRV70608.1"/>
    <property type="molecule type" value="Genomic_DNA"/>
</dbReference>
<proteinExistence type="predicted"/>
<dbReference type="Proteomes" id="UP000446768">
    <property type="component" value="Unassembled WGS sequence"/>
</dbReference>
<organism evidence="2 3">
    <name type="scientific">Pseudoduganella rivuli</name>
    <dbReference type="NCBI Taxonomy" id="2666085"/>
    <lineage>
        <taxon>Bacteria</taxon>
        <taxon>Pseudomonadati</taxon>
        <taxon>Pseudomonadota</taxon>
        <taxon>Betaproteobacteria</taxon>
        <taxon>Burkholderiales</taxon>
        <taxon>Oxalobacteraceae</taxon>
        <taxon>Telluria group</taxon>
        <taxon>Pseudoduganella</taxon>
    </lineage>
</organism>
<accession>A0A7X2LRA3</accession>
<keyword evidence="1" id="KW-0472">Membrane</keyword>
<keyword evidence="1" id="KW-1133">Transmembrane helix</keyword>
<evidence type="ECO:0000313" key="2">
    <source>
        <dbReference type="EMBL" id="MRV70608.1"/>
    </source>
</evidence>
<keyword evidence="1" id="KW-0812">Transmembrane</keyword>
<dbReference type="RefSeq" id="WP_154371071.1">
    <property type="nucleotide sequence ID" value="NZ_WKJJ01000001.1"/>
</dbReference>
<keyword evidence="3" id="KW-1185">Reference proteome</keyword>
<name>A0A7X2LRA3_9BURK</name>
<protein>
    <submittedName>
        <fullName evidence="2">Uncharacterized protein</fullName>
    </submittedName>
</protein>
<comment type="caution">
    <text evidence="2">The sequence shown here is derived from an EMBL/GenBank/DDBJ whole genome shotgun (WGS) entry which is preliminary data.</text>
</comment>
<evidence type="ECO:0000256" key="1">
    <source>
        <dbReference type="SAM" id="Phobius"/>
    </source>
</evidence>
<feature type="transmembrane region" description="Helical" evidence="1">
    <location>
        <begin position="40"/>
        <end position="62"/>
    </location>
</feature>